<reference evidence="2" key="1">
    <citation type="submission" date="2020-11" db="EMBL/GenBank/DDBJ databases">
        <authorList>
            <person name="Koelle M."/>
            <person name="Horta M.A.C."/>
            <person name="Nowrousian M."/>
            <person name="Ohm R.A."/>
            <person name="Benz P."/>
            <person name="Pilgard A."/>
        </authorList>
    </citation>
    <scope>NUCLEOTIDE SEQUENCE</scope>
    <source>
        <strain evidence="2">FPRL280</strain>
    </source>
</reference>
<protein>
    <submittedName>
        <fullName evidence="2">Uncharacterized protein</fullName>
    </submittedName>
</protein>
<dbReference type="AlphaFoldDB" id="A0A8H7P2F6"/>
<dbReference type="EMBL" id="JADOXO010000095">
    <property type="protein sequence ID" value="KAF9814024.1"/>
    <property type="molecule type" value="Genomic_DNA"/>
</dbReference>
<evidence type="ECO:0000256" key="1">
    <source>
        <dbReference type="SAM" id="MobiDB-lite"/>
    </source>
</evidence>
<sequence length="154" mass="16722">MILIQVRRGESQGFCRITVISWELWGDGGGGFFFLLKVHGGPQIASTEGQSPAGTPVIFVPRIQEKSDRCEPKPQSRFTKLRHGKPEQAELRLVVWSRVMGCEVSRRGSDVLLANGDTKAECPVSFSPPQADSASDRAQAMEGVGRPVARDAGT</sequence>
<accession>A0A8H7P2F6</accession>
<organism evidence="2 3">
    <name type="scientific">Rhodonia placenta</name>
    <dbReference type="NCBI Taxonomy" id="104341"/>
    <lineage>
        <taxon>Eukaryota</taxon>
        <taxon>Fungi</taxon>
        <taxon>Dikarya</taxon>
        <taxon>Basidiomycota</taxon>
        <taxon>Agaricomycotina</taxon>
        <taxon>Agaricomycetes</taxon>
        <taxon>Polyporales</taxon>
        <taxon>Adustoporiaceae</taxon>
        <taxon>Rhodonia</taxon>
    </lineage>
</organism>
<comment type="caution">
    <text evidence="2">The sequence shown here is derived from an EMBL/GenBank/DDBJ whole genome shotgun (WGS) entry which is preliminary data.</text>
</comment>
<proteinExistence type="predicted"/>
<evidence type="ECO:0000313" key="2">
    <source>
        <dbReference type="EMBL" id="KAF9814024.1"/>
    </source>
</evidence>
<reference evidence="2" key="2">
    <citation type="journal article" name="Front. Microbiol.">
        <title>Degradative Capacity of Two Strains of Rhodonia placenta: From Phenotype to Genotype.</title>
        <authorList>
            <person name="Kolle M."/>
            <person name="Horta M.A.C."/>
            <person name="Nowrousian M."/>
            <person name="Ohm R.A."/>
            <person name="Benz J.P."/>
            <person name="Pilgard A."/>
        </authorList>
    </citation>
    <scope>NUCLEOTIDE SEQUENCE</scope>
    <source>
        <strain evidence="2">FPRL280</strain>
    </source>
</reference>
<evidence type="ECO:0000313" key="3">
    <source>
        <dbReference type="Proteomes" id="UP000639403"/>
    </source>
</evidence>
<dbReference type="Proteomes" id="UP000639403">
    <property type="component" value="Unassembled WGS sequence"/>
</dbReference>
<feature type="region of interest" description="Disordered" evidence="1">
    <location>
        <begin position="123"/>
        <end position="154"/>
    </location>
</feature>
<name>A0A8H7P2F6_9APHY</name>
<gene>
    <name evidence="2" type="ORF">IEO21_05327</name>
</gene>